<dbReference type="CDD" id="cd00130">
    <property type="entry name" value="PAS"/>
    <property type="match status" value="1"/>
</dbReference>
<organism evidence="3 4">
    <name type="scientific">Novimethylophilus kurashikiensis</name>
    <dbReference type="NCBI Taxonomy" id="1825523"/>
    <lineage>
        <taxon>Bacteria</taxon>
        <taxon>Pseudomonadati</taxon>
        <taxon>Pseudomonadota</taxon>
        <taxon>Betaproteobacteria</taxon>
        <taxon>Nitrosomonadales</taxon>
        <taxon>Methylophilaceae</taxon>
        <taxon>Novimethylophilus</taxon>
    </lineage>
</organism>
<dbReference type="PROSITE" id="PS50112">
    <property type="entry name" value="PAS"/>
    <property type="match status" value="1"/>
</dbReference>
<gene>
    <name evidence="3" type="ORF">NMK_2628</name>
</gene>
<feature type="domain" description="PAS" evidence="2">
    <location>
        <begin position="70"/>
        <end position="140"/>
    </location>
</feature>
<evidence type="ECO:0000259" key="2">
    <source>
        <dbReference type="PROSITE" id="PS50112"/>
    </source>
</evidence>
<evidence type="ECO:0000256" key="1">
    <source>
        <dbReference type="SAM" id="Coils"/>
    </source>
</evidence>
<protein>
    <submittedName>
        <fullName evidence="3">Diguanylate cyclase</fullName>
    </submittedName>
</protein>
<dbReference type="Proteomes" id="UP000245081">
    <property type="component" value="Unassembled WGS sequence"/>
</dbReference>
<dbReference type="InterPro" id="IPR000014">
    <property type="entry name" value="PAS"/>
</dbReference>
<accession>A0A2R5FA05</accession>
<dbReference type="SUPFAM" id="SSF55785">
    <property type="entry name" value="PYP-like sensor domain (PAS domain)"/>
    <property type="match status" value="1"/>
</dbReference>
<reference evidence="3 4" key="1">
    <citation type="journal article" date="2018" name="Environ. Microbiol.">
        <title>Isolation and genomic characterization of Novimethylophilus kurashikiensis gen. nov. sp. nov., a new lanthanide-dependent methylotrophic species of Methylophilaceae.</title>
        <authorList>
            <person name="Lv H."/>
            <person name="Sahin N."/>
            <person name="Tani A."/>
        </authorList>
    </citation>
    <scope>NUCLEOTIDE SEQUENCE [LARGE SCALE GENOMIC DNA]</scope>
    <source>
        <strain evidence="3 4">La2-4</strain>
    </source>
</reference>
<dbReference type="Pfam" id="PF13426">
    <property type="entry name" value="PAS_9"/>
    <property type="match status" value="1"/>
</dbReference>
<proteinExistence type="predicted"/>
<dbReference type="Gene3D" id="3.30.450.20">
    <property type="entry name" value="PAS domain"/>
    <property type="match status" value="1"/>
</dbReference>
<dbReference type="EMBL" id="BDOQ01000013">
    <property type="protein sequence ID" value="GBG15027.1"/>
    <property type="molecule type" value="Genomic_DNA"/>
</dbReference>
<dbReference type="OrthoDB" id="9813412at2"/>
<dbReference type="SMART" id="SM00091">
    <property type="entry name" value="PAS"/>
    <property type="match status" value="1"/>
</dbReference>
<keyword evidence="4" id="KW-1185">Reference proteome</keyword>
<name>A0A2R5FA05_9PROT</name>
<evidence type="ECO:0000313" key="4">
    <source>
        <dbReference type="Proteomes" id="UP000245081"/>
    </source>
</evidence>
<sequence length="207" mass="24200">MAVDRRTSERRTASTLRRQAEEQLKNRVANEEAVAETDRMRLLHELQVHQIELELQNEELTQAYLEAQALRDKYWDLYDYAPVGYFTLSFLGDILEMNLCAAGMLGKERGVLIGRRLGDFIHPDSLHSFNQFLVEASEAQDDVCANNLILRRNESEPIYVETRGRSFDQEHNADKKIRVIMMDVSALKFATDELQHAFQKFFKYWRP</sequence>
<dbReference type="AlphaFoldDB" id="A0A2R5FA05"/>
<comment type="caution">
    <text evidence="3">The sequence shown here is derived from an EMBL/GenBank/DDBJ whole genome shotgun (WGS) entry which is preliminary data.</text>
</comment>
<keyword evidence="1" id="KW-0175">Coiled coil</keyword>
<feature type="coiled-coil region" evidence="1">
    <location>
        <begin position="43"/>
        <end position="73"/>
    </location>
</feature>
<evidence type="ECO:0000313" key="3">
    <source>
        <dbReference type="EMBL" id="GBG15027.1"/>
    </source>
</evidence>
<dbReference type="RefSeq" id="WP_109016195.1">
    <property type="nucleotide sequence ID" value="NZ_BDOQ01000013.1"/>
</dbReference>
<dbReference type="InterPro" id="IPR035965">
    <property type="entry name" value="PAS-like_dom_sf"/>
</dbReference>